<protein>
    <submittedName>
        <fullName evidence="2">M23 family metallopeptidase</fullName>
    </submittedName>
</protein>
<gene>
    <name evidence="2" type="ORF">J1C55_03900</name>
</gene>
<dbReference type="InterPro" id="IPR050570">
    <property type="entry name" value="Cell_wall_metabolism_enzyme"/>
</dbReference>
<dbReference type="SUPFAM" id="SSF51261">
    <property type="entry name" value="Duplicated hybrid motif"/>
    <property type="match status" value="2"/>
</dbReference>
<proteinExistence type="predicted"/>
<evidence type="ECO:0000259" key="1">
    <source>
        <dbReference type="Pfam" id="PF01551"/>
    </source>
</evidence>
<keyword evidence="3" id="KW-1185">Reference proteome</keyword>
<sequence>MKYILLLILLPLQVFSQSEYPQDYFRNPLDITLVLSGSFAELRSNHFHSGLDIKTQQKQGLKVYTAADGYVSRIKVSHFGYGKALYITHPNGYTTVYAHLKKFSPKIEAYVKKRQYEKESYEVEFFPNTDELLISRDEIVAFSGNTGGSGGPHLHFEIRDNAERPINPMLFGINIKDTKKPFITGVYAYPKNKTSFINGENKRTPLRLIPNANGDYSAEKISAYGDIGFGVVTNDRQDLAPNKNGVSNIKSFFNGNKVLEVNFKRFSFDETKHLNRYVDFELFKTKKTRVQKLFIEANNPLSLFKGVVDNGYIKIEDSTASIYKVEISDYKNNTTTLDIPIKGEFSISKNENLESHPNLSLIKNAATTVLEGNKSSVIFYNNTVYDDLLIDFKVNSDTISLHKDIVPLQKNFIVNYDISNYKDIDKDKLFIARLFGYYKKPSYVSTTRKGDTLSARSKIFGQYVLATDTITPKIRPVNFTPKKWLSKYRYLKVKISDDLSGISNYRATVNGKWILMEYDYKTGLLTHDFNDNVVTDTENNLKIIVTDNVGNSSTFEATFFRK</sequence>
<dbReference type="PANTHER" id="PTHR21666">
    <property type="entry name" value="PEPTIDASE-RELATED"/>
    <property type="match status" value="1"/>
</dbReference>
<dbReference type="EMBL" id="JAFMPT010000003">
    <property type="protein sequence ID" value="MCC1483725.1"/>
    <property type="molecule type" value="Genomic_DNA"/>
</dbReference>
<feature type="domain" description="M23ase beta-sheet core" evidence="1">
    <location>
        <begin position="47"/>
        <end position="115"/>
    </location>
</feature>
<dbReference type="PANTHER" id="PTHR21666:SF285">
    <property type="entry name" value="M23 FAMILY METALLOPEPTIDASE"/>
    <property type="match status" value="1"/>
</dbReference>
<comment type="caution">
    <text evidence="2">The sequence shown here is derived from an EMBL/GenBank/DDBJ whole genome shotgun (WGS) entry which is preliminary data.</text>
</comment>
<dbReference type="Pfam" id="PF01551">
    <property type="entry name" value="Peptidase_M23"/>
    <property type="match status" value="1"/>
</dbReference>
<dbReference type="Gene3D" id="2.70.70.10">
    <property type="entry name" value="Glucose Permease (Domain IIA)"/>
    <property type="match status" value="1"/>
</dbReference>
<dbReference type="Proteomes" id="UP000778797">
    <property type="component" value="Unassembled WGS sequence"/>
</dbReference>
<reference evidence="2" key="2">
    <citation type="submission" date="2021-10" db="EMBL/GenBank/DDBJ databases">
        <title>Genome of Winogradskyella sp. E313.</title>
        <authorList>
            <person name="Zhou Y."/>
        </authorList>
    </citation>
    <scope>NUCLEOTIDE SEQUENCE</scope>
    <source>
        <strain evidence="2">E313</strain>
    </source>
</reference>
<accession>A0ABS8EMD4</accession>
<dbReference type="InterPro" id="IPR016047">
    <property type="entry name" value="M23ase_b-sheet_dom"/>
</dbReference>
<organism evidence="2 3">
    <name type="scientific">Winogradskyella immobilis</name>
    <dbReference type="NCBI Taxonomy" id="2816852"/>
    <lineage>
        <taxon>Bacteria</taxon>
        <taxon>Pseudomonadati</taxon>
        <taxon>Bacteroidota</taxon>
        <taxon>Flavobacteriia</taxon>
        <taxon>Flavobacteriales</taxon>
        <taxon>Flavobacteriaceae</taxon>
        <taxon>Winogradskyella</taxon>
    </lineage>
</organism>
<dbReference type="InterPro" id="IPR011055">
    <property type="entry name" value="Dup_hybrid_motif"/>
</dbReference>
<dbReference type="RefSeq" id="WP_227476171.1">
    <property type="nucleotide sequence ID" value="NZ_JAFMPT010000003.1"/>
</dbReference>
<name>A0ABS8EMD4_9FLAO</name>
<dbReference type="CDD" id="cd12797">
    <property type="entry name" value="M23_peptidase"/>
    <property type="match status" value="1"/>
</dbReference>
<evidence type="ECO:0000313" key="2">
    <source>
        <dbReference type="EMBL" id="MCC1483725.1"/>
    </source>
</evidence>
<reference evidence="2" key="1">
    <citation type="submission" date="2021-03" db="EMBL/GenBank/DDBJ databases">
        <authorList>
            <person name="Ping X."/>
        </authorList>
    </citation>
    <scope>NUCLEOTIDE SEQUENCE</scope>
    <source>
        <strain evidence="2">E313</strain>
    </source>
</reference>
<evidence type="ECO:0000313" key="3">
    <source>
        <dbReference type="Proteomes" id="UP000778797"/>
    </source>
</evidence>